<evidence type="ECO:0000313" key="2">
    <source>
        <dbReference type="EMBL" id="MFD2261747.1"/>
    </source>
</evidence>
<dbReference type="InterPro" id="IPR002545">
    <property type="entry name" value="CheW-lke_dom"/>
</dbReference>
<keyword evidence="3" id="KW-1185">Reference proteome</keyword>
<organism evidence="2 3">
    <name type="scientific">Lacibacterium aquatile</name>
    <dbReference type="NCBI Taxonomy" id="1168082"/>
    <lineage>
        <taxon>Bacteria</taxon>
        <taxon>Pseudomonadati</taxon>
        <taxon>Pseudomonadota</taxon>
        <taxon>Alphaproteobacteria</taxon>
        <taxon>Rhodospirillales</taxon>
        <taxon>Rhodospirillaceae</taxon>
    </lineage>
</organism>
<dbReference type="Pfam" id="PF01584">
    <property type="entry name" value="CheW"/>
    <property type="match status" value="1"/>
</dbReference>
<evidence type="ECO:0000259" key="1">
    <source>
        <dbReference type="PROSITE" id="PS50851"/>
    </source>
</evidence>
<dbReference type="InterPro" id="IPR036061">
    <property type="entry name" value="CheW-like_dom_sf"/>
</dbReference>
<dbReference type="Gene3D" id="2.40.50.180">
    <property type="entry name" value="CheA-289, Domain 4"/>
    <property type="match status" value="1"/>
</dbReference>
<dbReference type="SMART" id="SM00260">
    <property type="entry name" value="CheW"/>
    <property type="match status" value="1"/>
</dbReference>
<sequence>MSATAAPSALEVVTFDLAGEVFAIEALLVREILDLIPVTEVPNSLPWVGGLINVRGKVVPLADLRLIFGQERTPYTLDTRIIVIEIDIDGDPTYVGMIADKVHEVTVIEAADMTETPRIGLKWDSELIRCIGKYKNDFIVVIETARLLERGIDGASLLSSPGALGSTLESVG</sequence>
<dbReference type="InterPro" id="IPR039315">
    <property type="entry name" value="CheW"/>
</dbReference>
<feature type="domain" description="CheW-like" evidence="1">
    <location>
        <begin position="9"/>
        <end position="153"/>
    </location>
</feature>
<dbReference type="PANTHER" id="PTHR22617:SF23">
    <property type="entry name" value="CHEMOTAXIS PROTEIN CHEW"/>
    <property type="match status" value="1"/>
</dbReference>
<protein>
    <submittedName>
        <fullName evidence="2">Chemotaxis protein CheW</fullName>
    </submittedName>
</protein>
<dbReference type="Proteomes" id="UP001597295">
    <property type="component" value="Unassembled WGS sequence"/>
</dbReference>
<dbReference type="Gene3D" id="2.30.30.40">
    <property type="entry name" value="SH3 Domains"/>
    <property type="match status" value="1"/>
</dbReference>
<dbReference type="RefSeq" id="WP_379874663.1">
    <property type="nucleotide sequence ID" value="NZ_JBHUIP010000003.1"/>
</dbReference>
<dbReference type="PANTHER" id="PTHR22617">
    <property type="entry name" value="CHEMOTAXIS SENSOR HISTIDINE KINASE-RELATED"/>
    <property type="match status" value="1"/>
</dbReference>
<gene>
    <name evidence="2" type="ORF">ACFSM5_02530</name>
</gene>
<dbReference type="SUPFAM" id="SSF50341">
    <property type="entry name" value="CheW-like"/>
    <property type="match status" value="1"/>
</dbReference>
<accession>A0ABW5DL83</accession>
<dbReference type="PROSITE" id="PS50851">
    <property type="entry name" value="CHEW"/>
    <property type="match status" value="1"/>
</dbReference>
<dbReference type="EMBL" id="JBHUIP010000003">
    <property type="protein sequence ID" value="MFD2261747.1"/>
    <property type="molecule type" value="Genomic_DNA"/>
</dbReference>
<proteinExistence type="predicted"/>
<reference evidence="3" key="1">
    <citation type="journal article" date="2019" name="Int. J. Syst. Evol. Microbiol.">
        <title>The Global Catalogue of Microorganisms (GCM) 10K type strain sequencing project: providing services to taxonomists for standard genome sequencing and annotation.</title>
        <authorList>
            <consortium name="The Broad Institute Genomics Platform"/>
            <consortium name="The Broad Institute Genome Sequencing Center for Infectious Disease"/>
            <person name="Wu L."/>
            <person name="Ma J."/>
        </authorList>
    </citation>
    <scope>NUCLEOTIDE SEQUENCE [LARGE SCALE GENOMIC DNA]</scope>
    <source>
        <strain evidence="3">CGMCC 1.19062</strain>
    </source>
</reference>
<comment type="caution">
    <text evidence="2">The sequence shown here is derived from an EMBL/GenBank/DDBJ whole genome shotgun (WGS) entry which is preliminary data.</text>
</comment>
<name>A0ABW5DL83_9PROT</name>
<evidence type="ECO:0000313" key="3">
    <source>
        <dbReference type="Proteomes" id="UP001597295"/>
    </source>
</evidence>